<protein>
    <submittedName>
        <fullName evidence="1">Uncharacterized protein</fullName>
    </submittedName>
</protein>
<sequence>MIIDTPQKVGTLMRLLIPAEMALHEFQGRAELLDKLRYDGAWQLICRISVASELGSNRELFDPLLRALTHTYSRYSLELDDVEVLEKSTGVLMRRDDYVSLLGIEAAAEGLHALLSTPTTLGADFDPRRASNLLGHLRNWVSAHPNPNIIAQGEDLLTTQAGIASLTRMQAMYGEQVKRDSLPA</sequence>
<organism evidence="1 2">
    <name type="scientific">Pseudomonas nitroreducens</name>
    <dbReference type="NCBI Taxonomy" id="46680"/>
    <lineage>
        <taxon>Bacteria</taxon>
        <taxon>Pseudomonadati</taxon>
        <taxon>Pseudomonadota</taxon>
        <taxon>Gammaproteobacteria</taxon>
        <taxon>Pseudomonadales</taxon>
        <taxon>Pseudomonadaceae</taxon>
        <taxon>Pseudomonas</taxon>
    </lineage>
</organism>
<gene>
    <name evidence="1" type="ORF">HNP46_006332</name>
</gene>
<dbReference type="AlphaFoldDB" id="A0A7W7KR32"/>
<name>A0A7W7KR32_PSENT</name>
<evidence type="ECO:0000313" key="1">
    <source>
        <dbReference type="EMBL" id="MBB4867419.1"/>
    </source>
</evidence>
<comment type="caution">
    <text evidence="1">The sequence shown here is derived from an EMBL/GenBank/DDBJ whole genome shotgun (WGS) entry which is preliminary data.</text>
</comment>
<dbReference type="EMBL" id="JACHLI010000040">
    <property type="protein sequence ID" value="MBB4867419.1"/>
    <property type="molecule type" value="Genomic_DNA"/>
</dbReference>
<proteinExistence type="predicted"/>
<dbReference type="RefSeq" id="WP_184596903.1">
    <property type="nucleotide sequence ID" value="NZ_JACHLI010000040.1"/>
</dbReference>
<reference evidence="1 2" key="1">
    <citation type="submission" date="2020-08" db="EMBL/GenBank/DDBJ databases">
        <title>Functional genomics of gut bacteria from endangered species of beetles.</title>
        <authorList>
            <person name="Carlos-Shanley C."/>
        </authorList>
    </citation>
    <scope>NUCLEOTIDE SEQUENCE [LARGE SCALE GENOMIC DNA]</scope>
    <source>
        <strain evidence="1 2">S00179</strain>
    </source>
</reference>
<dbReference type="Proteomes" id="UP000566995">
    <property type="component" value="Unassembled WGS sequence"/>
</dbReference>
<accession>A0A7W7KR32</accession>
<evidence type="ECO:0000313" key="2">
    <source>
        <dbReference type="Proteomes" id="UP000566995"/>
    </source>
</evidence>